<dbReference type="InterPro" id="IPR051414">
    <property type="entry name" value="Adenylate-forming_Reductase"/>
</dbReference>
<sequence length="1030" mass="112781">MGSIETKEETLYTFDQLIRQRAIDEDQSPLLAYPKSKLGITDYELVNGKQFNRFIDCAAKSLIKAGVAPVYENTTVGIIGNSDLDYIVTIFALGRLGYTTFLLSPRLAVNACVGLLSGQNSKLLLHGSPYLDIATNTSQEIPLTLLQILSREQYDFDDGGPEFARSGVDNTKEQFKTLIMMHSSGSTGIPRPITYTHKRLMVTLLTSQRMTSFQSMPMFHAHGFVTMIQAIFTRKVIYLFNGNVPQSHDTVVPAIRAAKAECVWTVPYVLKLLLEKPDGLEALKPSRLVSCSGSRCPDELGDTLVNNGIHFGTNFGATEVALILSSLDRPREDKAWDYLRPVPHAVPYLLFKPIDGDIHECVVLDGHRGKVMTNSNDPPNSYHTKDLFIPHKTLHNAWKFVGRLDDRVTLTNGEKVLPLSIEGRIRKDPLVKEAVVFGVDRPIPGLLLFRAPIAESLSDDEFLDAVWPSIEDANSRAEAFSQISRNMVAVIPADVDCPSTDKASIKRAQVYREFATTIDDIYTTLENNNSGTLKLSIPELEKWVIDTFKAINVTLPDIKADFFAAGVDSLKAIQMRGLILGDLDMGGNASKLPSMIVYECGDTEKLAKRLYAIRTGEEINGDDVGDSELEVMEKLIEEYSIFQPRVPGTSKVSGGSAVVLTGATGSLGSHILSQLVASTAVTKIYCLLRPSSEPSARLTSALESRSFGHIASSPKITALSCDISTTNLGLPSSVYETLQKTVTHILHCAWAVNFALPITSFTQQLSGLQNLLTLSLSVTTPTPARILFCSSVGAAMATPSISTSTSPIVAEAPIPRFTDAAPTGYARSKLVAERIMQAAAEKAGAAAMVLRIGQIVPGRDAGSQLWSDSEAVPLMVRSALVLEALPNELGGGRDECRWLMADDLAKTMIELAGIGAEKMDDSKQLVYNLVHPKTFSWKNDFLPKLKEAGLKFETVLYVEWLDKLRSSSSDVEKNPSRKLLGFWEAGTQEKKEVIFETEKAVKDSAAFDAAGLVIEGDMVSKMLEEWKQVW</sequence>
<dbReference type="Pfam" id="PF07993">
    <property type="entry name" value="NAD_binding_4"/>
    <property type="match status" value="1"/>
</dbReference>
<reference evidence="5 6" key="1">
    <citation type="submission" date="2018-05" db="EMBL/GenBank/DDBJ databases">
        <title>Draft genome sequence of Scytalidium lignicola DSM 105466, a ubiquitous saprotrophic fungus.</title>
        <authorList>
            <person name="Buettner E."/>
            <person name="Gebauer A.M."/>
            <person name="Hofrichter M."/>
            <person name="Liers C."/>
            <person name="Kellner H."/>
        </authorList>
    </citation>
    <scope>NUCLEOTIDE SEQUENCE [LARGE SCALE GENOMIC DNA]</scope>
    <source>
        <strain evidence="5 6">DSM 105466</strain>
    </source>
</reference>
<dbReference type="PANTHER" id="PTHR43439">
    <property type="entry name" value="PHENYLACETATE-COENZYME A LIGASE"/>
    <property type="match status" value="1"/>
</dbReference>
<evidence type="ECO:0000259" key="3">
    <source>
        <dbReference type="Pfam" id="PF00501"/>
    </source>
</evidence>
<dbReference type="InterPro" id="IPR042099">
    <property type="entry name" value="ANL_N_sf"/>
</dbReference>
<evidence type="ECO:0000313" key="6">
    <source>
        <dbReference type="Proteomes" id="UP000258309"/>
    </source>
</evidence>
<name>A0A3E2HNA0_SCYLI</name>
<dbReference type="Pfam" id="PF23562">
    <property type="entry name" value="AMP-binding_C_3"/>
    <property type="match status" value="1"/>
</dbReference>
<dbReference type="SUPFAM" id="SSF51735">
    <property type="entry name" value="NAD(P)-binding Rossmann-fold domains"/>
    <property type="match status" value="1"/>
</dbReference>
<dbReference type="SUPFAM" id="SSF56801">
    <property type="entry name" value="Acetyl-CoA synthetase-like"/>
    <property type="match status" value="1"/>
</dbReference>
<dbReference type="EMBL" id="NCSJ02000015">
    <property type="protein sequence ID" value="RFU34869.1"/>
    <property type="molecule type" value="Genomic_DNA"/>
</dbReference>
<evidence type="ECO:0000256" key="1">
    <source>
        <dbReference type="ARBA" id="ARBA00022450"/>
    </source>
</evidence>
<dbReference type="InterPro" id="IPR000873">
    <property type="entry name" value="AMP-dep_synth/lig_dom"/>
</dbReference>
<dbReference type="OMA" id="EANCHAR"/>
<dbReference type="Gene3D" id="3.40.50.720">
    <property type="entry name" value="NAD(P)-binding Rossmann-like Domain"/>
    <property type="match status" value="1"/>
</dbReference>
<protein>
    <recommendedName>
        <fullName evidence="7">Carrier domain-containing protein</fullName>
    </recommendedName>
</protein>
<evidence type="ECO:0000259" key="4">
    <source>
        <dbReference type="Pfam" id="PF07993"/>
    </source>
</evidence>
<dbReference type="InterPro" id="IPR013120">
    <property type="entry name" value="FAR_NAD-bd"/>
</dbReference>
<feature type="non-terminal residue" evidence="5">
    <location>
        <position position="1"/>
    </location>
</feature>
<dbReference type="PROSITE" id="PS00012">
    <property type="entry name" value="PHOSPHOPANTETHEINE"/>
    <property type="match status" value="1"/>
</dbReference>
<proteinExistence type="predicted"/>
<organism evidence="5 6">
    <name type="scientific">Scytalidium lignicola</name>
    <name type="common">Hyphomycete</name>
    <dbReference type="NCBI Taxonomy" id="5539"/>
    <lineage>
        <taxon>Eukaryota</taxon>
        <taxon>Fungi</taxon>
        <taxon>Dikarya</taxon>
        <taxon>Ascomycota</taxon>
        <taxon>Pezizomycotina</taxon>
        <taxon>Leotiomycetes</taxon>
        <taxon>Leotiomycetes incertae sedis</taxon>
        <taxon>Scytalidium</taxon>
    </lineage>
</organism>
<evidence type="ECO:0008006" key="7">
    <source>
        <dbReference type="Google" id="ProtNLM"/>
    </source>
</evidence>
<accession>A0A3E2HNA0</accession>
<dbReference type="Proteomes" id="UP000258309">
    <property type="component" value="Unassembled WGS sequence"/>
</dbReference>
<feature type="domain" description="AMP-dependent synthetase/ligase" evidence="3">
    <location>
        <begin position="43"/>
        <end position="350"/>
    </location>
</feature>
<gene>
    <name evidence="5" type="ORF">B7463_g1454</name>
</gene>
<keyword evidence="2" id="KW-0597">Phosphoprotein</keyword>
<dbReference type="PROSITE" id="PS00455">
    <property type="entry name" value="AMP_BINDING"/>
    <property type="match status" value="1"/>
</dbReference>
<dbReference type="InterPro" id="IPR006162">
    <property type="entry name" value="Ppantetheine_attach_site"/>
</dbReference>
<dbReference type="STRING" id="5539.A0A3E2HNA0"/>
<feature type="non-terminal residue" evidence="5">
    <location>
        <position position="1030"/>
    </location>
</feature>
<keyword evidence="1" id="KW-0596">Phosphopantetheine</keyword>
<dbReference type="PANTHER" id="PTHR43439:SF2">
    <property type="entry name" value="ENZYME, PUTATIVE (JCVI)-RELATED"/>
    <property type="match status" value="1"/>
</dbReference>
<keyword evidence="6" id="KW-1185">Reference proteome</keyword>
<dbReference type="InterPro" id="IPR036291">
    <property type="entry name" value="NAD(P)-bd_dom_sf"/>
</dbReference>
<dbReference type="Gene3D" id="3.40.50.12780">
    <property type="entry name" value="N-terminal domain of ligase-like"/>
    <property type="match status" value="1"/>
</dbReference>
<dbReference type="AlphaFoldDB" id="A0A3E2HNA0"/>
<comment type="caution">
    <text evidence="5">The sequence shown here is derived from an EMBL/GenBank/DDBJ whole genome shotgun (WGS) entry which is preliminary data.</text>
</comment>
<feature type="domain" description="Thioester reductase (TE)" evidence="4">
    <location>
        <begin position="660"/>
        <end position="907"/>
    </location>
</feature>
<dbReference type="InterPro" id="IPR020845">
    <property type="entry name" value="AMP-binding_CS"/>
</dbReference>
<evidence type="ECO:0000313" key="5">
    <source>
        <dbReference type="EMBL" id="RFU34869.1"/>
    </source>
</evidence>
<dbReference type="Pfam" id="PF00501">
    <property type="entry name" value="AMP-binding"/>
    <property type="match status" value="1"/>
</dbReference>
<dbReference type="OrthoDB" id="429813at2759"/>
<evidence type="ECO:0000256" key="2">
    <source>
        <dbReference type="ARBA" id="ARBA00022553"/>
    </source>
</evidence>